<dbReference type="RefSeq" id="WP_245624721.1">
    <property type="nucleotide sequence ID" value="NZ_CYHG01000009.1"/>
</dbReference>
<dbReference type="PANTHER" id="PTHR47637">
    <property type="entry name" value="CHAPERONE SURA"/>
    <property type="match status" value="1"/>
</dbReference>
<proteinExistence type="inferred from homology"/>
<dbReference type="SUPFAM" id="SSF54534">
    <property type="entry name" value="FKBP-like"/>
    <property type="match status" value="2"/>
</dbReference>
<evidence type="ECO:0000256" key="7">
    <source>
        <dbReference type="HAMAP-Rule" id="MF_01183"/>
    </source>
</evidence>
<evidence type="ECO:0000256" key="1">
    <source>
        <dbReference type="ARBA" id="ARBA00022729"/>
    </source>
</evidence>
<feature type="chain" id="PRO_5008990683" description="Chaperone SurA" evidence="7">
    <location>
        <begin position="25"/>
        <end position="420"/>
    </location>
</feature>
<protein>
    <recommendedName>
        <fullName evidence="7">Chaperone SurA</fullName>
    </recommendedName>
    <alternativeName>
        <fullName evidence="7">Peptidyl-prolyl cis-trans isomerase SurA</fullName>
        <shortName evidence="7">PPIase SurA</shortName>
        <ecNumber evidence="7">5.2.1.8</ecNumber>
    </alternativeName>
    <alternativeName>
        <fullName evidence="7">Rotamase SurA</fullName>
    </alternativeName>
</protein>
<keyword evidence="2 7" id="KW-0677">Repeat</keyword>
<comment type="function">
    <text evidence="7">Chaperone involved in the correct folding and assembly of outer membrane proteins. Recognizes specific patterns of aromatic residues and the orientation of their side chains, which are found more frequently in integral outer membrane proteins. May act in both early periplasmic and late outer membrane-associated steps of protein maturation.</text>
</comment>
<dbReference type="PROSITE" id="PS50198">
    <property type="entry name" value="PPIC_PPIASE_2"/>
    <property type="match status" value="2"/>
</dbReference>
<dbReference type="Pfam" id="PF00639">
    <property type="entry name" value="Rotamase"/>
    <property type="match status" value="1"/>
</dbReference>
<dbReference type="EC" id="5.2.1.8" evidence="7"/>
<evidence type="ECO:0000256" key="6">
    <source>
        <dbReference type="ARBA" id="ARBA00023235"/>
    </source>
</evidence>
<dbReference type="InterPro" id="IPR046357">
    <property type="entry name" value="PPIase_dom_sf"/>
</dbReference>
<dbReference type="InterPro" id="IPR023034">
    <property type="entry name" value="PPIase_SurA"/>
</dbReference>
<dbReference type="Pfam" id="PF09312">
    <property type="entry name" value="SurA_N"/>
    <property type="match status" value="1"/>
</dbReference>
<dbReference type="Pfam" id="PF13616">
    <property type="entry name" value="Rotamase_3"/>
    <property type="match status" value="1"/>
</dbReference>
<dbReference type="GO" id="GO:0003755">
    <property type="term" value="F:peptidyl-prolyl cis-trans isomerase activity"/>
    <property type="evidence" value="ECO:0007669"/>
    <property type="project" value="UniProtKB-UniRule"/>
</dbReference>
<evidence type="ECO:0000313" key="10">
    <source>
        <dbReference type="Proteomes" id="UP000182769"/>
    </source>
</evidence>
<dbReference type="GO" id="GO:0050821">
    <property type="term" value="P:protein stabilization"/>
    <property type="evidence" value="ECO:0007669"/>
    <property type="project" value="InterPro"/>
</dbReference>
<keyword evidence="6 7" id="KW-0413">Isomerase</keyword>
<dbReference type="InterPro" id="IPR027304">
    <property type="entry name" value="Trigger_fact/SurA_dom_sf"/>
</dbReference>
<accession>A0A0K6IPP6</accession>
<evidence type="ECO:0000256" key="2">
    <source>
        <dbReference type="ARBA" id="ARBA00022737"/>
    </source>
</evidence>
<evidence type="ECO:0000259" key="8">
    <source>
        <dbReference type="PROSITE" id="PS50198"/>
    </source>
</evidence>
<dbReference type="EMBL" id="CYHG01000009">
    <property type="protein sequence ID" value="CUB05070.1"/>
    <property type="molecule type" value="Genomic_DNA"/>
</dbReference>
<dbReference type="GO" id="GO:0043165">
    <property type="term" value="P:Gram-negative-bacterium-type cell outer membrane assembly"/>
    <property type="evidence" value="ECO:0007669"/>
    <property type="project" value="InterPro"/>
</dbReference>
<dbReference type="PANTHER" id="PTHR47637:SF1">
    <property type="entry name" value="CHAPERONE SURA"/>
    <property type="match status" value="1"/>
</dbReference>
<evidence type="ECO:0000256" key="4">
    <source>
        <dbReference type="ARBA" id="ARBA00023110"/>
    </source>
</evidence>
<dbReference type="GO" id="GO:0042277">
    <property type="term" value="F:peptide binding"/>
    <property type="evidence" value="ECO:0007669"/>
    <property type="project" value="InterPro"/>
</dbReference>
<dbReference type="GO" id="GO:0030288">
    <property type="term" value="C:outer membrane-bounded periplasmic space"/>
    <property type="evidence" value="ECO:0007669"/>
    <property type="project" value="InterPro"/>
</dbReference>
<comment type="subcellular location">
    <subcellularLocation>
        <location evidence="7">Periplasm</location>
    </subcellularLocation>
    <text evidence="7">Is capable of associating with the outer membrane.</text>
</comment>
<keyword evidence="10" id="KW-1185">Reference proteome</keyword>
<evidence type="ECO:0000256" key="3">
    <source>
        <dbReference type="ARBA" id="ARBA00022764"/>
    </source>
</evidence>
<dbReference type="Gene3D" id="1.10.4030.10">
    <property type="entry name" value="Porin chaperone SurA, peptide-binding domain"/>
    <property type="match status" value="1"/>
</dbReference>
<evidence type="ECO:0000256" key="5">
    <source>
        <dbReference type="ARBA" id="ARBA00023186"/>
    </source>
</evidence>
<dbReference type="GO" id="GO:0006457">
    <property type="term" value="P:protein folding"/>
    <property type="evidence" value="ECO:0007669"/>
    <property type="project" value="UniProtKB-UniRule"/>
</dbReference>
<reference evidence="10" key="1">
    <citation type="submission" date="2015-08" db="EMBL/GenBank/DDBJ databases">
        <authorList>
            <person name="Varghese N."/>
        </authorList>
    </citation>
    <scope>NUCLEOTIDE SEQUENCE [LARGE SCALE GENOMIC DNA]</scope>
    <source>
        <strain evidence="10">JCM 18476</strain>
    </source>
</reference>
<keyword evidence="4 7" id="KW-0697">Rotamase</keyword>
<organism evidence="9 10">
    <name type="scientific">Marinomonas fungiae</name>
    <dbReference type="NCBI Taxonomy" id="1137284"/>
    <lineage>
        <taxon>Bacteria</taxon>
        <taxon>Pseudomonadati</taxon>
        <taxon>Pseudomonadota</taxon>
        <taxon>Gammaproteobacteria</taxon>
        <taxon>Oceanospirillales</taxon>
        <taxon>Oceanospirillaceae</taxon>
        <taxon>Marinomonas</taxon>
    </lineage>
</organism>
<evidence type="ECO:0000313" key="9">
    <source>
        <dbReference type="EMBL" id="CUB05070.1"/>
    </source>
</evidence>
<dbReference type="Proteomes" id="UP000182769">
    <property type="component" value="Unassembled WGS sequence"/>
</dbReference>
<keyword evidence="3 7" id="KW-0574">Periplasm</keyword>
<gene>
    <name evidence="7" type="primary">surA</name>
    <name evidence="9" type="ORF">Ga0061065_10940</name>
</gene>
<comment type="catalytic activity">
    <reaction evidence="7">
        <text>[protein]-peptidylproline (omega=180) = [protein]-peptidylproline (omega=0)</text>
        <dbReference type="Rhea" id="RHEA:16237"/>
        <dbReference type="Rhea" id="RHEA-COMP:10747"/>
        <dbReference type="Rhea" id="RHEA-COMP:10748"/>
        <dbReference type="ChEBI" id="CHEBI:83833"/>
        <dbReference type="ChEBI" id="CHEBI:83834"/>
        <dbReference type="EC" id="5.2.1.8"/>
    </reaction>
</comment>
<keyword evidence="5 7" id="KW-0143">Chaperone</keyword>
<name>A0A0K6IPP6_9GAMM</name>
<dbReference type="Gene3D" id="3.10.50.40">
    <property type="match status" value="2"/>
</dbReference>
<keyword evidence="1 7" id="KW-0732">Signal</keyword>
<feature type="domain" description="PpiC" evidence="8">
    <location>
        <begin position="275"/>
        <end position="374"/>
    </location>
</feature>
<comment type="domain">
    <text evidence="7">The PPIase activity resides only in the second parvulin domain. The N-terminal region and the C-terminal tail are necessary and sufficient for the chaperone activity of SurA. The PPIase activity is dispensable for SurA to function as a chaperone. The N-terminal region and the C-terminal tail are also required for porin recognition.</text>
</comment>
<sequence length="420" mass="46978" precursor="true">MMYKKLICSLLVTSAVWTATPVLAEPVKIDGLAAIVDSRPILDSDVRTRFQVVKDRVPGGVLTTTIHRQIVTQLIDEALQVNYARKQGIRASSQEVDSAILTVAGNFQTDLEGLKRMLAGQGVDYSTYRQQIENEILISKARQQVAQSRISVTEQEIDDYLQGQAANGQNQAEFRLRHLVVRATDVAEARAKIEAIASQIHSEQDFINQAIANSEGQFAIQGGDLGWRKANELPRLFTQAINTQPQGTLIGPLQSNAGFHLLWVVDKRAKDVAIQKQTKVSHLLLRPNEIRNDEQTKALAEQLYNRLKNGADFASIAREYSEDQGSTLQGGDLGWVTPGTMVPEFESKMDQTAVGQISQPFRSQFGWHILEVDGRRQNDISDQVKRRNAERAIMTQKQDFVLDNWLSELRADAFIDRKGE</sequence>
<feature type="signal peptide" evidence="7">
    <location>
        <begin position="1"/>
        <end position="24"/>
    </location>
</feature>
<dbReference type="SUPFAM" id="SSF109998">
    <property type="entry name" value="Triger factor/SurA peptide-binding domain-like"/>
    <property type="match status" value="1"/>
</dbReference>
<dbReference type="InterPro" id="IPR000297">
    <property type="entry name" value="PPIase_PpiC"/>
</dbReference>
<dbReference type="InterPro" id="IPR015391">
    <property type="entry name" value="SurA_N"/>
</dbReference>
<dbReference type="STRING" id="1137284.GCA_001418205_02746"/>
<dbReference type="HAMAP" id="MF_01183">
    <property type="entry name" value="Chaperone_SurA"/>
    <property type="match status" value="1"/>
</dbReference>
<dbReference type="InterPro" id="IPR050280">
    <property type="entry name" value="OMP_Chaperone_SurA"/>
</dbReference>
<dbReference type="AlphaFoldDB" id="A0A0K6IPP6"/>
<dbReference type="GO" id="GO:0051082">
    <property type="term" value="F:unfolded protein binding"/>
    <property type="evidence" value="ECO:0007669"/>
    <property type="project" value="UniProtKB-UniRule"/>
</dbReference>
<feature type="domain" description="PpiC" evidence="8">
    <location>
        <begin position="171"/>
        <end position="266"/>
    </location>
</feature>